<evidence type="ECO:0000256" key="2">
    <source>
        <dbReference type="ARBA" id="ARBA00022692"/>
    </source>
</evidence>
<accession>A0A1H6TI14</accession>
<dbReference type="Proteomes" id="UP000199702">
    <property type="component" value="Unassembled WGS sequence"/>
</dbReference>
<evidence type="ECO:0000256" key="5">
    <source>
        <dbReference type="SAM" id="Phobius"/>
    </source>
</evidence>
<evidence type="ECO:0000313" key="8">
    <source>
        <dbReference type="Proteomes" id="UP000199702"/>
    </source>
</evidence>
<keyword evidence="4 5" id="KW-0472">Membrane</keyword>
<dbReference type="GO" id="GO:0016020">
    <property type="term" value="C:membrane"/>
    <property type="evidence" value="ECO:0007669"/>
    <property type="project" value="UniProtKB-SubCell"/>
</dbReference>
<feature type="transmembrane region" description="Helical" evidence="5">
    <location>
        <begin position="219"/>
        <end position="237"/>
    </location>
</feature>
<keyword evidence="8" id="KW-1185">Reference proteome</keyword>
<feature type="transmembrane region" description="Helical" evidence="5">
    <location>
        <begin position="113"/>
        <end position="132"/>
    </location>
</feature>
<dbReference type="STRING" id="402734.SAMN05660918_1657"/>
<evidence type="ECO:0000256" key="4">
    <source>
        <dbReference type="ARBA" id="ARBA00023136"/>
    </source>
</evidence>
<reference evidence="8" key="1">
    <citation type="submission" date="2016-10" db="EMBL/GenBank/DDBJ databases">
        <authorList>
            <person name="Varghese N."/>
            <person name="Submissions S."/>
        </authorList>
    </citation>
    <scope>NUCLEOTIDE SEQUENCE [LARGE SCALE GENOMIC DNA]</scope>
    <source>
        <strain evidence="8">DSM 17934</strain>
    </source>
</reference>
<keyword evidence="2 5" id="KW-0812">Transmembrane</keyword>
<dbReference type="PANTHER" id="PTHR37422:SF17">
    <property type="entry name" value="O-ANTIGEN LIGASE"/>
    <property type="match status" value="1"/>
</dbReference>
<dbReference type="EMBL" id="FNYA01000003">
    <property type="protein sequence ID" value="SEI79671.1"/>
    <property type="molecule type" value="Genomic_DNA"/>
</dbReference>
<feature type="transmembrane region" description="Helical" evidence="5">
    <location>
        <begin position="368"/>
        <end position="387"/>
    </location>
</feature>
<evidence type="ECO:0000256" key="3">
    <source>
        <dbReference type="ARBA" id="ARBA00022989"/>
    </source>
</evidence>
<dbReference type="InterPro" id="IPR007016">
    <property type="entry name" value="O-antigen_ligase-rel_domated"/>
</dbReference>
<sequence>MKINKSNFYSILFMIVIFLQLYLPSFKANIFIQIGVLVLYFFIEKSTISLGFIKALVPLVCIFFLGFLGTLIHKYSLYEILKDIFHFLKPILGLLIGYLFFTKINDFKLFVKTIVIAGLISALIHIILVAFFSRTETVSDLRELGKDNFLELFALFFLGYYKKFKLENLFNSKTIFRIIFYMLLLSCVLYFSRTMIVIAILLFLSVYGFTKITKTTIKIITIFTFSIIIFYAYLFSIKLDRNGNSLESFLYKVQIAPSEILKTKIDRENHKDLWDHWRGYEAKRAFALMEDNPSSFVFGCGHGSLVNLKFYAPLTNNKNDKGLRYISELHNGYPYILYKTGVIGLFFYLVFLIGFYKKIYRPFSMEAIFISAIGLMFLFSTLTITGIYNSRDIVVFILGALLYFERIVSKNKILER</sequence>
<name>A0A1H6TI14_9FLAO</name>
<feature type="domain" description="O-antigen ligase-related" evidence="6">
    <location>
        <begin position="180"/>
        <end position="349"/>
    </location>
</feature>
<evidence type="ECO:0000313" key="7">
    <source>
        <dbReference type="EMBL" id="SEI79671.1"/>
    </source>
</evidence>
<keyword evidence="3 5" id="KW-1133">Transmembrane helix</keyword>
<feature type="transmembrane region" description="Helical" evidence="5">
    <location>
        <begin position="393"/>
        <end position="409"/>
    </location>
</feature>
<gene>
    <name evidence="7" type="ORF">SAMN05660918_1657</name>
</gene>
<proteinExistence type="predicted"/>
<feature type="transmembrane region" description="Helical" evidence="5">
    <location>
        <begin position="335"/>
        <end position="356"/>
    </location>
</feature>
<dbReference type="GO" id="GO:0016874">
    <property type="term" value="F:ligase activity"/>
    <property type="evidence" value="ECO:0007669"/>
    <property type="project" value="UniProtKB-KW"/>
</dbReference>
<feature type="transmembrane region" description="Helical" evidence="5">
    <location>
        <begin position="84"/>
        <end position="101"/>
    </location>
</feature>
<feature type="transmembrane region" description="Helical" evidence="5">
    <location>
        <begin position="12"/>
        <end position="42"/>
    </location>
</feature>
<dbReference type="InterPro" id="IPR051533">
    <property type="entry name" value="WaaL-like"/>
</dbReference>
<evidence type="ECO:0000256" key="1">
    <source>
        <dbReference type="ARBA" id="ARBA00004141"/>
    </source>
</evidence>
<comment type="subcellular location">
    <subcellularLocation>
        <location evidence="1">Membrane</location>
        <topology evidence="1">Multi-pass membrane protein</topology>
    </subcellularLocation>
</comment>
<dbReference type="PANTHER" id="PTHR37422">
    <property type="entry name" value="TEICHURONIC ACID BIOSYNTHESIS PROTEIN TUAE"/>
    <property type="match status" value="1"/>
</dbReference>
<dbReference type="Pfam" id="PF04932">
    <property type="entry name" value="Wzy_C"/>
    <property type="match status" value="1"/>
</dbReference>
<feature type="transmembrane region" description="Helical" evidence="5">
    <location>
        <begin position="181"/>
        <end position="207"/>
    </location>
</feature>
<feature type="transmembrane region" description="Helical" evidence="5">
    <location>
        <begin position="48"/>
        <end position="72"/>
    </location>
</feature>
<dbReference type="AlphaFoldDB" id="A0A1H6TI14"/>
<keyword evidence="7" id="KW-0436">Ligase</keyword>
<organism evidence="7 8">
    <name type="scientific">Flavobacterium terrigena</name>
    <dbReference type="NCBI Taxonomy" id="402734"/>
    <lineage>
        <taxon>Bacteria</taxon>
        <taxon>Pseudomonadati</taxon>
        <taxon>Bacteroidota</taxon>
        <taxon>Flavobacteriia</taxon>
        <taxon>Flavobacteriales</taxon>
        <taxon>Flavobacteriaceae</taxon>
        <taxon>Flavobacterium</taxon>
    </lineage>
</organism>
<protein>
    <submittedName>
        <fullName evidence="7">O-Antigen ligase</fullName>
    </submittedName>
</protein>
<evidence type="ECO:0000259" key="6">
    <source>
        <dbReference type="Pfam" id="PF04932"/>
    </source>
</evidence>